<name>A0A1V9Y3N5_9ACAR</name>
<evidence type="ECO:0000313" key="2">
    <source>
        <dbReference type="Proteomes" id="UP000192247"/>
    </source>
</evidence>
<evidence type="ECO:0000313" key="1">
    <source>
        <dbReference type="EMBL" id="OQR80344.1"/>
    </source>
</evidence>
<dbReference type="Proteomes" id="UP000192247">
    <property type="component" value="Unassembled WGS sequence"/>
</dbReference>
<organism evidence="1 2">
    <name type="scientific">Tropilaelaps mercedesae</name>
    <dbReference type="NCBI Taxonomy" id="418985"/>
    <lineage>
        <taxon>Eukaryota</taxon>
        <taxon>Metazoa</taxon>
        <taxon>Ecdysozoa</taxon>
        <taxon>Arthropoda</taxon>
        <taxon>Chelicerata</taxon>
        <taxon>Arachnida</taxon>
        <taxon>Acari</taxon>
        <taxon>Parasitiformes</taxon>
        <taxon>Mesostigmata</taxon>
        <taxon>Gamasina</taxon>
        <taxon>Dermanyssoidea</taxon>
        <taxon>Laelapidae</taxon>
        <taxon>Tropilaelaps</taxon>
    </lineage>
</organism>
<accession>A0A1V9Y3N5</accession>
<keyword evidence="2" id="KW-1185">Reference proteome</keyword>
<dbReference type="AlphaFoldDB" id="A0A1V9Y3N5"/>
<gene>
    <name evidence="1" type="ORF">BIW11_02412</name>
</gene>
<dbReference type="InParanoid" id="A0A1V9Y3N5"/>
<proteinExistence type="predicted"/>
<sequence>MPRAKLMSLCNGAELPVLGLGTAKFLSKLIPSLANAHFLVVEQIICCLEN</sequence>
<reference evidence="1 2" key="1">
    <citation type="journal article" date="2017" name="Gigascience">
        <title>Draft genome of the honey bee ectoparasitic mite, Tropilaelaps mercedesae, is shaped by the parasitic life history.</title>
        <authorList>
            <person name="Dong X."/>
            <person name="Armstrong S.D."/>
            <person name="Xia D."/>
            <person name="Makepeace B.L."/>
            <person name="Darby A.C."/>
            <person name="Kadowaki T."/>
        </authorList>
    </citation>
    <scope>NUCLEOTIDE SEQUENCE [LARGE SCALE GENOMIC DNA]</scope>
    <source>
        <strain evidence="1">Wuxi-XJTLU</strain>
    </source>
</reference>
<dbReference type="EMBL" id="MNPL01000098">
    <property type="protein sequence ID" value="OQR80344.1"/>
    <property type="molecule type" value="Genomic_DNA"/>
</dbReference>
<protein>
    <submittedName>
        <fullName evidence="1">Putative 1</fullName>
    </submittedName>
</protein>
<comment type="caution">
    <text evidence="1">The sequence shown here is derived from an EMBL/GenBank/DDBJ whole genome shotgun (WGS) entry which is preliminary data.</text>
</comment>